<evidence type="ECO:0000313" key="1">
    <source>
        <dbReference type="EMBL" id="WDE02913.1"/>
    </source>
</evidence>
<name>A0AAE9YXU3_9GAMM</name>
<sequence length="72" mass="8319">MAKSNDMPELDSAKALLSTFSTTKLQNCNYDDRDSLQFHTFHNIFQNNRETHHQMCLSRHLLSVVKGGRCHV</sequence>
<accession>A0AAE9YXU3</accession>
<keyword evidence="2" id="KW-1185">Reference proteome</keyword>
<dbReference type="KEGG" id="tvd:SG34_015840"/>
<reference evidence="1 2" key="1">
    <citation type="journal article" date="2015" name="Genome Announc.">
        <title>Draft Genome Sequences of Marine Isolates of Thalassomonas viridans and Thalassomonas actiniarum.</title>
        <authorList>
            <person name="Olonade I."/>
            <person name="van Zyl L.J."/>
            <person name="Trindade M."/>
        </authorList>
    </citation>
    <scope>NUCLEOTIDE SEQUENCE [LARGE SCALE GENOMIC DNA]</scope>
    <source>
        <strain evidence="1 2">XOM25</strain>
    </source>
</reference>
<gene>
    <name evidence="1" type="ORF">SG34_015840</name>
</gene>
<dbReference type="AlphaFoldDB" id="A0AAE9YXU3"/>
<evidence type="ECO:0000313" key="2">
    <source>
        <dbReference type="Proteomes" id="UP000032352"/>
    </source>
</evidence>
<dbReference type="EMBL" id="CP059733">
    <property type="protein sequence ID" value="WDE02913.1"/>
    <property type="molecule type" value="Genomic_DNA"/>
</dbReference>
<dbReference type="Proteomes" id="UP000032352">
    <property type="component" value="Chromosome"/>
</dbReference>
<reference evidence="1 2" key="2">
    <citation type="journal article" date="2022" name="Mar. Drugs">
        <title>Bioassay-Guided Fractionation Leads to the Detection of Cholic Acid Generated by the Rare Thalassomonas sp.</title>
        <authorList>
            <person name="Pheiffer F."/>
            <person name="Schneider Y.K."/>
            <person name="Hansen E.H."/>
            <person name="Andersen J.H."/>
            <person name="Isaksson J."/>
            <person name="Busche T."/>
            <person name="R C."/>
            <person name="Kalinowski J."/>
            <person name="Zyl L.V."/>
            <person name="Trindade M."/>
        </authorList>
    </citation>
    <scope>NUCLEOTIDE SEQUENCE [LARGE SCALE GENOMIC DNA]</scope>
    <source>
        <strain evidence="1 2">XOM25</strain>
    </source>
</reference>
<dbReference type="RefSeq" id="WP_152647322.1">
    <property type="nucleotide sequence ID" value="NZ_CP059733.1"/>
</dbReference>
<protein>
    <submittedName>
        <fullName evidence="1">Uncharacterized protein</fullName>
    </submittedName>
</protein>
<proteinExistence type="predicted"/>
<organism evidence="1 2">
    <name type="scientific">Thalassomonas viridans</name>
    <dbReference type="NCBI Taxonomy" id="137584"/>
    <lineage>
        <taxon>Bacteria</taxon>
        <taxon>Pseudomonadati</taxon>
        <taxon>Pseudomonadota</taxon>
        <taxon>Gammaproteobacteria</taxon>
        <taxon>Alteromonadales</taxon>
        <taxon>Colwelliaceae</taxon>
        <taxon>Thalassomonas</taxon>
    </lineage>
</organism>